<evidence type="ECO:0000313" key="2">
    <source>
        <dbReference type="Proteomes" id="UP000509478"/>
    </source>
</evidence>
<reference evidence="1 2" key="1">
    <citation type="submission" date="2018-02" db="EMBL/GenBank/DDBJ databases">
        <title>Complete genome of Nitrosopumilus ureaphilus PS0.</title>
        <authorList>
            <person name="Qin W."/>
            <person name="Zheng Y."/>
            <person name="Stahl D.A."/>
        </authorList>
    </citation>
    <scope>NUCLEOTIDE SEQUENCE [LARGE SCALE GENOMIC DNA]</scope>
    <source>
        <strain evidence="1 2">PS0</strain>
    </source>
</reference>
<dbReference type="AlphaFoldDB" id="A0A7D5RAE9"/>
<dbReference type="InterPro" id="IPR014942">
    <property type="entry name" value="AbiEii"/>
</dbReference>
<evidence type="ECO:0008006" key="3">
    <source>
        <dbReference type="Google" id="ProtNLM"/>
    </source>
</evidence>
<accession>A0A7D5RAE9</accession>
<name>A0A7D5RAE9_9ARCH</name>
<proteinExistence type="predicted"/>
<dbReference type="KEGG" id="nue:C5F50_04305"/>
<dbReference type="Gene3D" id="3.10.450.620">
    <property type="entry name" value="JHP933, nucleotidyltransferase-like core domain"/>
    <property type="match status" value="1"/>
</dbReference>
<dbReference type="OrthoDB" id="359531at2157"/>
<dbReference type="Pfam" id="PF08843">
    <property type="entry name" value="AbiEii"/>
    <property type="match status" value="1"/>
</dbReference>
<dbReference type="EMBL" id="CP026995">
    <property type="protein sequence ID" value="QLH06384.1"/>
    <property type="molecule type" value="Genomic_DNA"/>
</dbReference>
<organism evidence="1 2">
    <name type="scientific">Nitrosopumilus ureiphilus</name>
    <dbReference type="NCBI Taxonomy" id="1470067"/>
    <lineage>
        <taxon>Archaea</taxon>
        <taxon>Nitrososphaerota</taxon>
        <taxon>Nitrososphaeria</taxon>
        <taxon>Nitrosopumilales</taxon>
        <taxon>Nitrosopumilaceae</taxon>
        <taxon>Nitrosopumilus</taxon>
    </lineage>
</organism>
<keyword evidence="2" id="KW-1185">Reference proteome</keyword>
<gene>
    <name evidence="1" type="ORF">C5F50_04305</name>
</gene>
<sequence length="262" mass="30338">MISSQELKKLSREWNLKVDAVEKHYVLGWILYGITTSSIGKSLAFKGGTSLSKVYFPSDWRLSEDLDFTPLDKTDWQTIINSLEKEVTQIVKKASGISISLRKNPLTNPGFLRGKIKYTGPISQGTVKIEIMKEKFIGDIITKKVSKEFDYSNFSTKVYALETIVGEKIRAILERGYVRDYYDVWRLLKEQKFKLKDAREMFKKKCEGKNVKFSGIEQFFPKGIESILIKHLDNVERLSREPLPPIEDILKELRKSLEKFLK</sequence>
<dbReference type="RefSeq" id="WP_179372460.1">
    <property type="nucleotide sequence ID" value="NZ_CP026995.1"/>
</dbReference>
<evidence type="ECO:0000313" key="1">
    <source>
        <dbReference type="EMBL" id="QLH06384.1"/>
    </source>
</evidence>
<dbReference type="GeneID" id="56067264"/>
<dbReference type="Proteomes" id="UP000509478">
    <property type="component" value="Chromosome"/>
</dbReference>
<protein>
    <recommendedName>
        <fullName evidence="3">Nucleotidyl transferase AbiEii/AbiGii toxin family protein</fullName>
    </recommendedName>
</protein>